<keyword evidence="4" id="KW-0694">RNA-binding</keyword>
<reference evidence="5" key="1">
    <citation type="journal article" date="2012" name="PLoS ONE">
        <title>Gene sets for utilization of primary and secondary nutrition supplies in the distal gut of endangered iberian lynx.</title>
        <authorList>
            <person name="Alcaide M."/>
            <person name="Messina E."/>
            <person name="Richter M."/>
            <person name="Bargiela R."/>
            <person name="Peplies J."/>
            <person name="Huws S.A."/>
            <person name="Newbold C.J."/>
            <person name="Golyshin P.N."/>
            <person name="Simon M.A."/>
            <person name="Lopez G."/>
            <person name="Yakimov M.M."/>
            <person name="Ferrer M."/>
        </authorList>
    </citation>
    <scope>NUCLEOTIDE SEQUENCE</scope>
</reference>
<organism evidence="5">
    <name type="scientific">gut metagenome</name>
    <dbReference type="NCBI Taxonomy" id="749906"/>
    <lineage>
        <taxon>unclassified sequences</taxon>
        <taxon>metagenomes</taxon>
        <taxon>organismal metagenomes</taxon>
    </lineage>
</organism>
<evidence type="ECO:0000256" key="4">
    <source>
        <dbReference type="ARBA" id="ARBA00022884"/>
    </source>
</evidence>
<sequence>MKQEWLEGHHARKRFGQNFLHDRHWIERIIRGIDPKPGDALIEIGPGQAAISREIIALAGHETAVESIVI</sequence>
<dbReference type="GO" id="GO:0003723">
    <property type="term" value="F:RNA binding"/>
    <property type="evidence" value="ECO:0007669"/>
    <property type="project" value="UniProtKB-KW"/>
</dbReference>
<dbReference type="Gene3D" id="3.40.50.150">
    <property type="entry name" value="Vaccinia Virus protein VP39"/>
    <property type="match status" value="1"/>
</dbReference>
<keyword evidence="3" id="KW-0949">S-adenosyl-L-methionine</keyword>
<accession>J9D0K9</accession>
<dbReference type="InterPro" id="IPR029063">
    <property type="entry name" value="SAM-dependent_MTases_sf"/>
</dbReference>
<dbReference type="PROSITE" id="PS51689">
    <property type="entry name" value="SAM_RNA_A_N6_MT"/>
    <property type="match status" value="1"/>
</dbReference>
<dbReference type="EMBL" id="AMCI01001264">
    <property type="protein sequence ID" value="EJX06086.1"/>
    <property type="molecule type" value="Genomic_DNA"/>
</dbReference>
<name>J9D0K9_9ZZZZ</name>
<proteinExistence type="predicted"/>
<dbReference type="GO" id="GO:0008168">
    <property type="term" value="F:methyltransferase activity"/>
    <property type="evidence" value="ECO:0007669"/>
    <property type="project" value="UniProtKB-KW"/>
</dbReference>
<evidence type="ECO:0000313" key="5">
    <source>
        <dbReference type="EMBL" id="EJX06086.1"/>
    </source>
</evidence>
<dbReference type="InterPro" id="IPR001737">
    <property type="entry name" value="KsgA/Erm"/>
</dbReference>
<evidence type="ECO:0000256" key="1">
    <source>
        <dbReference type="ARBA" id="ARBA00022603"/>
    </source>
</evidence>
<dbReference type="AlphaFoldDB" id="J9D0K9"/>
<evidence type="ECO:0000256" key="3">
    <source>
        <dbReference type="ARBA" id="ARBA00022691"/>
    </source>
</evidence>
<dbReference type="Pfam" id="PF00398">
    <property type="entry name" value="RrnaAD"/>
    <property type="match status" value="1"/>
</dbReference>
<keyword evidence="1" id="KW-0489">Methyltransferase</keyword>
<dbReference type="SUPFAM" id="SSF53335">
    <property type="entry name" value="S-adenosyl-L-methionine-dependent methyltransferases"/>
    <property type="match status" value="1"/>
</dbReference>
<dbReference type="GO" id="GO:0032259">
    <property type="term" value="P:methylation"/>
    <property type="evidence" value="ECO:0007669"/>
    <property type="project" value="UniProtKB-KW"/>
</dbReference>
<gene>
    <name evidence="5" type="ORF">EVA_05808</name>
</gene>
<comment type="caution">
    <text evidence="5">The sequence shown here is derived from an EMBL/GenBank/DDBJ whole genome shotgun (WGS) entry which is preliminary data.</text>
</comment>
<keyword evidence="2 5" id="KW-0808">Transferase</keyword>
<evidence type="ECO:0000256" key="2">
    <source>
        <dbReference type="ARBA" id="ARBA00022679"/>
    </source>
</evidence>
<protein>
    <submittedName>
        <fullName evidence="5">Dimethyladenosine transferase</fullName>
    </submittedName>
</protein>